<accession>A0A1J1IJ93</accession>
<keyword evidence="1" id="KW-0732">Signal</keyword>
<name>A0A1J1IJ93_9DIPT</name>
<protein>
    <submittedName>
        <fullName evidence="2">CLUMA_CG013582, isoform A</fullName>
    </submittedName>
</protein>
<reference evidence="2 3" key="1">
    <citation type="submission" date="2015-04" db="EMBL/GenBank/DDBJ databases">
        <authorList>
            <person name="Syromyatnikov M.Y."/>
            <person name="Popov V.N."/>
        </authorList>
    </citation>
    <scope>NUCLEOTIDE SEQUENCE [LARGE SCALE GENOMIC DNA]</scope>
</reference>
<evidence type="ECO:0000313" key="3">
    <source>
        <dbReference type="Proteomes" id="UP000183832"/>
    </source>
</evidence>
<organism evidence="2 3">
    <name type="scientific">Clunio marinus</name>
    <dbReference type="NCBI Taxonomy" id="568069"/>
    <lineage>
        <taxon>Eukaryota</taxon>
        <taxon>Metazoa</taxon>
        <taxon>Ecdysozoa</taxon>
        <taxon>Arthropoda</taxon>
        <taxon>Hexapoda</taxon>
        <taxon>Insecta</taxon>
        <taxon>Pterygota</taxon>
        <taxon>Neoptera</taxon>
        <taxon>Endopterygota</taxon>
        <taxon>Diptera</taxon>
        <taxon>Nematocera</taxon>
        <taxon>Chironomoidea</taxon>
        <taxon>Chironomidae</taxon>
        <taxon>Clunio</taxon>
    </lineage>
</organism>
<dbReference type="AlphaFoldDB" id="A0A1J1IJ93"/>
<dbReference type="EMBL" id="CVRI01000054">
    <property type="protein sequence ID" value="CRL00309.1"/>
    <property type="molecule type" value="Genomic_DNA"/>
</dbReference>
<keyword evidence="3" id="KW-1185">Reference proteome</keyword>
<evidence type="ECO:0000313" key="2">
    <source>
        <dbReference type="EMBL" id="CRL00309.1"/>
    </source>
</evidence>
<gene>
    <name evidence="2" type="ORF">CLUMA_CG013582</name>
</gene>
<dbReference type="Proteomes" id="UP000183832">
    <property type="component" value="Unassembled WGS sequence"/>
</dbReference>
<sequence length="79" mass="9634">MVLSARVNFKHHQICFLFLLCLNPCLDHDKFRHDLRKGLVERLSQTQICFHHVCKYFKPFKILFFWVYQVMECSNQTSR</sequence>
<feature type="chain" id="PRO_5012113961" evidence="1">
    <location>
        <begin position="28"/>
        <end position="79"/>
    </location>
</feature>
<evidence type="ECO:0000256" key="1">
    <source>
        <dbReference type="SAM" id="SignalP"/>
    </source>
</evidence>
<proteinExistence type="predicted"/>
<feature type="signal peptide" evidence="1">
    <location>
        <begin position="1"/>
        <end position="27"/>
    </location>
</feature>